<feature type="domain" description="AMP-binding enzyme C-terminal" evidence="7">
    <location>
        <begin position="426"/>
        <end position="501"/>
    </location>
</feature>
<comment type="catalytic activity">
    <reaction evidence="3">
        <text>3-(methylsulfanyl)propanoate + ATP + CoA = 3-(methylsulfanyl)propanoyl-CoA + AMP + diphosphate</text>
        <dbReference type="Rhea" id="RHEA:43052"/>
        <dbReference type="ChEBI" id="CHEBI:30616"/>
        <dbReference type="ChEBI" id="CHEBI:33019"/>
        <dbReference type="ChEBI" id="CHEBI:49016"/>
        <dbReference type="ChEBI" id="CHEBI:57287"/>
        <dbReference type="ChEBI" id="CHEBI:82815"/>
        <dbReference type="ChEBI" id="CHEBI:456215"/>
        <dbReference type="EC" id="6.2.1.44"/>
    </reaction>
    <physiologicalReaction direction="left-to-right" evidence="3">
        <dbReference type="Rhea" id="RHEA:43053"/>
    </physiologicalReaction>
</comment>
<reference evidence="8 9" key="1">
    <citation type="submission" date="2019-03" db="EMBL/GenBank/DDBJ databases">
        <title>Bradyrhizobium diversity isolated from nodules of Chamaecrista fasciculata.</title>
        <authorList>
            <person name="Klepa M.S."/>
            <person name="Urquiaga M.O."/>
            <person name="Hungria M."/>
            <person name="Delamuta J.R."/>
        </authorList>
    </citation>
    <scope>NUCLEOTIDE SEQUENCE [LARGE SCALE GENOMIC DNA]</scope>
    <source>
        <strain evidence="8 9">CNPSo 3448</strain>
    </source>
</reference>
<name>A0A4Y9M2C7_9BRAD</name>
<dbReference type="InterPro" id="IPR000873">
    <property type="entry name" value="AMP-dep_synth/lig_dom"/>
</dbReference>
<feature type="domain" description="AMP-dependent synthetase/ligase" evidence="6">
    <location>
        <begin position="22"/>
        <end position="376"/>
    </location>
</feature>
<evidence type="ECO:0000259" key="7">
    <source>
        <dbReference type="Pfam" id="PF13193"/>
    </source>
</evidence>
<sequence length="520" mass="57371">MSKSEGALLSTPIQTIAEIPRRYAAIAPDAIAVSFEGRETSYRVLDELSNQVANGLVAGGVRLGSRIAILDKNSDIFFQVLLGAAKARAVLVPINARLAPPEVVFAVNDAKTEILFVGESFEKLITEIQDQLDTVYQIIVLDSRYLKWRDAHPPTETRLPVKPDDVCLQLYTSGTTGYPKGVQLSHANFPLHALDDWKAWSSDDVMLLAMPLFHIAGVGTGVFGLVAGLKTIVLREFVPSVALETIQRDRVTVTFLVPAMLLAMLAERNVETCDLSSLRQILYGASPIPLELLRKSLRVFRHTGFFQVYGLTETAGVITVLGDADHSVGDGELLRSCGRPIEGVELRIIDASGQSLPARQVGEVVCRSSQNMRGYWNRTDDTARTLRDGWLHTGDAGFLDENGYLYIHDRLKDMIVSGGENVYPAEIESALYGHADIADVAVIGVPDDRWGEAVKALIVLKPDRLADPTGILHFARGRLAGFKVPKSIEFVRELPRNPSGKILKRLLRERYWEGYERMVN</sequence>
<comment type="similarity">
    <text evidence="1">Belongs to the ATP-dependent AMP-binding enzyme family.</text>
</comment>
<evidence type="ECO:0000256" key="1">
    <source>
        <dbReference type="ARBA" id="ARBA00006432"/>
    </source>
</evidence>
<dbReference type="NCBIfam" id="NF004837">
    <property type="entry name" value="PRK06187.1"/>
    <property type="match status" value="1"/>
</dbReference>
<dbReference type="EC" id="6.2.1.44" evidence="4"/>
<dbReference type="InterPro" id="IPR045851">
    <property type="entry name" value="AMP-bd_C_sf"/>
</dbReference>
<keyword evidence="9" id="KW-1185">Reference proteome</keyword>
<evidence type="ECO:0000313" key="8">
    <source>
        <dbReference type="EMBL" id="TFV49275.1"/>
    </source>
</evidence>
<dbReference type="InterPro" id="IPR050237">
    <property type="entry name" value="ATP-dep_AMP-bd_enzyme"/>
</dbReference>
<comment type="caution">
    <text evidence="8">The sequence shown here is derived from an EMBL/GenBank/DDBJ whole genome shotgun (WGS) entry which is preliminary data.</text>
</comment>
<dbReference type="CDD" id="cd17631">
    <property type="entry name" value="FACL_FadD13-like"/>
    <property type="match status" value="1"/>
</dbReference>
<dbReference type="Pfam" id="PF00501">
    <property type="entry name" value="AMP-binding"/>
    <property type="match status" value="1"/>
</dbReference>
<dbReference type="Gene3D" id="3.30.300.30">
    <property type="match status" value="1"/>
</dbReference>
<dbReference type="EMBL" id="SPQT01000003">
    <property type="protein sequence ID" value="TFV49275.1"/>
    <property type="molecule type" value="Genomic_DNA"/>
</dbReference>
<dbReference type="GO" id="GO:0016878">
    <property type="term" value="F:acid-thiol ligase activity"/>
    <property type="evidence" value="ECO:0007669"/>
    <property type="project" value="UniProtKB-ARBA"/>
</dbReference>
<dbReference type="PANTHER" id="PTHR43767">
    <property type="entry name" value="LONG-CHAIN-FATTY-ACID--COA LIGASE"/>
    <property type="match status" value="1"/>
</dbReference>
<proteinExistence type="inferred from homology"/>
<dbReference type="Pfam" id="PF13193">
    <property type="entry name" value="AMP-binding_C"/>
    <property type="match status" value="1"/>
</dbReference>
<dbReference type="OrthoDB" id="9803968at2"/>
<dbReference type="SUPFAM" id="SSF56801">
    <property type="entry name" value="Acetyl-CoA synthetase-like"/>
    <property type="match status" value="1"/>
</dbReference>
<organism evidence="8 9">
    <name type="scientific">Bradyrhizobium niftali</name>
    <dbReference type="NCBI Taxonomy" id="2560055"/>
    <lineage>
        <taxon>Bacteria</taxon>
        <taxon>Pseudomonadati</taxon>
        <taxon>Pseudomonadota</taxon>
        <taxon>Alphaproteobacteria</taxon>
        <taxon>Hyphomicrobiales</taxon>
        <taxon>Nitrobacteraceae</taxon>
        <taxon>Bradyrhizobium</taxon>
    </lineage>
</organism>
<dbReference type="FunFam" id="3.30.300.30:FF:000008">
    <property type="entry name" value="2,3-dihydroxybenzoate-AMP ligase"/>
    <property type="match status" value="1"/>
</dbReference>
<dbReference type="Gene3D" id="3.40.50.12780">
    <property type="entry name" value="N-terminal domain of ligase-like"/>
    <property type="match status" value="1"/>
</dbReference>
<evidence type="ECO:0000313" key="9">
    <source>
        <dbReference type="Proteomes" id="UP000297966"/>
    </source>
</evidence>
<evidence type="ECO:0000256" key="4">
    <source>
        <dbReference type="ARBA" id="ARBA00066616"/>
    </source>
</evidence>
<protein>
    <recommendedName>
        <fullName evidence="5">3-methylmercaptopropionyl-CoA ligase</fullName>
        <ecNumber evidence="4">6.2.1.44</ecNumber>
    </recommendedName>
</protein>
<dbReference type="Proteomes" id="UP000297966">
    <property type="component" value="Unassembled WGS sequence"/>
</dbReference>
<dbReference type="InterPro" id="IPR025110">
    <property type="entry name" value="AMP-bd_C"/>
</dbReference>
<dbReference type="RefSeq" id="WP_135174037.1">
    <property type="nucleotide sequence ID" value="NZ_SPQT01000003.1"/>
</dbReference>
<evidence type="ECO:0000259" key="6">
    <source>
        <dbReference type="Pfam" id="PF00501"/>
    </source>
</evidence>
<evidence type="ECO:0000256" key="5">
    <source>
        <dbReference type="ARBA" id="ARBA00067668"/>
    </source>
</evidence>
<keyword evidence="2 8" id="KW-0436">Ligase</keyword>
<accession>A0A4Y9M2C7</accession>
<gene>
    <name evidence="8" type="ORF">E4K65_10245</name>
</gene>
<evidence type="ECO:0000256" key="2">
    <source>
        <dbReference type="ARBA" id="ARBA00022598"/>
    </source>
</evidence>
<evidence type="ECO:0000256" key="3">
    <source>
        <dbReference type="ARBA" id="ARBA00051915"/>
    </source>
</evidence>
<dbReference type="PANTHER" id="PTHR43767:SF1">
    <property type="entry name" value="NONRIBOSOMAL PEPTIDE SYNTHASE PES1 (EUROFUNG)-RELATED"/>
    <property type="match status" value="1"/>
</dbReference>
<dbReference type="AlphaFoldDB" id="A0A4Y9M2C7"/>
<dbReference type="InterPro" id="IPR042099">
    <property type="entry name" value="ANL_N_sf"/>
</dbReference>